<comment type="caution">
    <text evidence="2">The sequence shown here is derived from an EMBL/GenBank/DDBJ whole genome shotgun (WGS) entry which is preliminary data.</text>
</comment>
<feature type="region of interest" description="Disordered" evidence="1">
    <location>
        <begin position="120"/>
        <end position="229"/>
    </location>
</feature>
<dbReference type="AlphaFoldDB" id="A0A6G4X7S0"/>
<accession>A0A6G4X7S0</accession>
<gene>
    <name evidence="2" type="ORF">G5C65_33595</name>
</gene>
<evidence type="ECO:0000313" key="2">
    <source>
        <dbReference type="EMBL" id="NGO73182.1"/>
    </source>
</evidence>
<feature type="non-terminal residue" evidence="2">
    <location>
        <position position="229"/>
    </location>
</feature>
<proteinExistence type="predicted"/>
<reference evidence="2 3" key="1">
    <citation type="submission" date="2020-02" db="EMBL/GenBank/DDBJ databases">
        <title>Whole-genome analyses of novel actinobacteria.</title>
        <authorList>
            <person name="Sahin N."/>
            <person name="Tatar D."/>
        </authorList>
    </citation>
    <scope>NUCLEOTIDE SEQUENCE [LARGE SCALE GENOMIC DNA]</scope>
    <source>
        <strain evidence="2 3">SB3404</strain>
    </source>
</reference>
<evidence type="ECO:0000256" key="1">
    <source>
        <dbReference type="SAM" id="MobiDB-lite"/>
    </source>
</evidence>
<organism evidence="2 3">
    <name type="scientific">Streptomyces boncukensis</name>
    <dbReference type="NCBI Taxonomy" id="2711219"/>
    <lineage>
        <taxon>Bacteria</taxon>
        <taxon>Bacillati</taxon>
        <taxon>Actinomycetota</taxon>
        <taxon>Actinomycetes</taxon>
        <taxon>Kitasatosporales</taxon>
        <taxon>Streptomycetaceae</taxon>
        <taxon>Streptomyces</taxon>
    </lineage>
</organism>
<sequence length="229" mass="24320">MSTDEQQRSGSVPHAYGNALAWRWAREMPVKLRRSILTLLYALRSMAAASGELRFSDGKPIRIQDIAKAAGADEKDCRRYLQAAIAAGVVGVKGEQKRGKPTLYVLILSPHPDWAAGEAALTTSRRKPGKAPAPWEGDAGSSGDRAPNQFGGPRPELTGGTADEVRGTATRTSSGDRDRNGSGDRDPNNPGRAKELPHGVAGAVVQPHVDGGSEEQPEPHDTPHPDAEP</sequence>
<keyword evidence="3" id="KW-1185">Reference proteome</keyword>
<feature type="compositionally biased region" description="Basic and acidic residues" evidence="1">
    <location>
        <begin position="217"/>
        <end position="229"/>
    </location>
</feature>
<protein>
    <submittedName>
        <fullName evidence="2">Uncharacterized protein</fullName>
    </submittedName>
</protein>
<dbReference type="EMBL" id="JAAKZZ010000646">
    <property type="protein sequence ID" value="NGO73182.1"/>
    <property type="molecule type" value="Genomic_DNA"/>
</dbReference>
<evidence type="ECO:0000313" key="3">
    <source>
        <dbReference type="Proteomes" id="UP000477722"/>
    </source>
</evidence>
<name>A0A6G4X7S0_9ACTN</name>
<feature type="compositionally biased region" description="Basic and acidic residues" evidence="1">
    <location>
        <begin position="174"/>
        <end position="197"/>
    </location>
</feature>
<dbReference type="Proteomes" id="UP000477722">
    <property type="component" value="Unassembled WGS sequence"/>
</dbReference>